<feature type="binding site" evidence="2">
    <location>
        <position position="358"/>
    </location>
    <ligand>
        <name>substrate</name>
    </ligand>
</feature>
<dbReference type="Pfam" id="PF00561">
    <property type="entry name" value="Abhydrolase_1"/>
    <property type="match status" value="1"/>
</dbReference>
<evidence type="ECO:0000259" key="3">
    <source>
        <dbReference type="Pfam" id="PF00561"/>
    </source>
</evidence>
<dbReference type="Gene3D" id="3.40.50.1820">
    <property type="entry name" value="alpha/beta hydrolase"/>
    <property type="match status" value="1"/>
</dbReference>
<comment type="subcellular location">
    <subcellularLocation>
        <location evidence="2">Cytoplasm</location>
    </subcellularLocation>
</comment>
<feature type="binding site" evidence="2">
    <location>
        <position position="227"/>
    </location>
    <ligand>
        <name>substrate</name>
    </ligand>
</feature>
<keyword evidence="2" id="KW-0028">Amino-acid biosynthesis</keyword>
<feature type="active site" description="Nucleophile" evidence="2">
    <location>
        <position position="157"/>
    </location>
</feature>
<evidence type="ECO:0000313" key="4">
    <source>
        <dbReference type="EMBL" id="MDO3383167.1"/>
    </source>
</evidence>
<comment type="function">
    <text evidence="2">Transfers a succinyl group from succinyl-CoA to L-homoserine, forming succinyl-L-homoserine.</text>
</comment>
<dbReference type="PANTHER" id="PTHR32268:SF11">
    <property type="entry name" value="HOMOSERINE O-ACETYLTRANSFERASE"/>
    <property type="match status" value="1"/>
</dbReference>
<feature type="domain" description="AB hydrolase-1" evidence="3">
    <location>
        <begin position="51"/>
        <end position="361"/>
    </location>
</feature>
<dbReference type="InterPro" id="IPR029058">
    <property type="entry name" value="AB_hydrolase_fold"/>
</dbReference>
<keyword evidence="2" id="KW-0963">Cytoplasm</keyword>
<keyword evidence="2 4" id="KW-0012">Acyltransferase</keyword>
<dbReference type="PANTHER" id="PTHR32268">
    <property type="entry name" value="HOMOSERINE O-ACETYLTRANSFERASE"/>
    <property type="match status" value="1"/>
</dbReference>
<evidence type="ECO:0000256" key="1">
    <source>
        <dbReference type="ARBA" id="ARBA00022679"/>
    </source>
</evidence>
<keyword evidence="1 2" id="KW-0808">Transferase</keyword>
<dbReference type="Proteomes" id="UP001168380">
    <property type="component" value="Unassembled WGS sequence"/>
</dbReference>
<dbReference type="NCBIfam" id="NF001209">
    <property type="entry name" value="PRK00175.1"/>
    <property type="match status" value="1"/>
</dbReference>
<sequence length="381" mass="42591">MTHPFPDDSVGLVAPQTLVFDEPLTLACGRTLQQYELVIETYGELNANKSNAVLICHALSGHHHAAGFHSTEDRKPGWWDGYIGPGKAIDTNKFFVVSLNNLGGCNGSTGPRSINPETGKAWGADFPKLRVRDWVHSQARLAGKLGIAQWAAVVGGSLGGMQAMRWALEYPDRLRHCVVIASALKLSAQNIAFNETARQAIINDPKFHDGDYLAHDTYPKSGLAVARMIGHITYLSDHVMGEKFGRELRSGSFEQGLDDLVEFQVESYLRYQGDTFSDSFDANTYILMTRALDYFDLAREYNDDPSVAFRRAQCNFYVASFTTDWRFPVERSREIVDALISAHKNVSYTEVESPFGHDAFLLPNDHYRESFTRYMASIATE</sequence>
<evidence type="ECO:0000313" key="5">
    <source>
        <dbReference type="Proteomes" id="UP001168380"/>
    </source>
</evidence>
<dbReference type="GO" id="GO:0004414">
    <property type="term" value="F:homoserine O-acetyltransferase activity"/>
    <property type="evidence" value="ECO:0007669"/>
    <property type="project" value="UniProtKB-EC"/>
</dbReference>
<comment type="caution">
    <text evidence="4">The sequence shown here is derived from an EMBL/GenBank/DDBJ whole genome shotgun (WGS) entry which is preliminary data.</text>
</comment>
<dbReference type="SUPFAM" id="SSF53474">
    <property type="entry name" value="alpha/beta-Hydrolases"/>
    <property type="match status" value="1"/>
</dbReference>
<dbReference type="PIRSF" id="PIRSF000443">
    <property type="entry name" value="Homoser_Ac_trans"/>
    <property type="match status" value="1"/>
</dbReference>
<dbReference type="InterPro" id="IPR000073">
    <property type="entry name" value="AB_hydrolase_1"/>
</dbReference>
<protein>
    <recommendedName>
        <fullName evidence="2">Homoserine O-succinyltransferase</fullName>
        <shortName evidence="2">HST</shortName>
        <ecNumber evidence="2">2.3.1.46</ecNumber>
    </recommendedName>
    <alternativeName>
        <fullName evidence="2">Homoserine transsuccinylase</fullName>
        <shortName evidence="2">HTS</shortName>
    </alternativeName>
</protein>
<comment type="catalytic activity">
    <reaction evidence="2">
        <text>L-homoserine + succinyl-CoA = O-succinyl-L-homoserine + CoA</text>
        <dbReference type="Rhea" id="RHEA:22008"/>
        <dbReference type="ChEBI" id="CHEBI:57287"/>
        <dbReference type="ChEBI" id="CHEBI:57292"/>
        <dbReference type="ChEBI" id="CHEBI:57476"/>
        <dbReference type="ChEBI" id="CHEBI:57661"/>
        <dbReference type="EC" id="2.3.1.46"/>
    </reaction>
</comment>
<evidence type="ECO:0000256" key="2">
    <source>
        <dbReference type="HAMAP-Rule" id="MF_00296"/>
    </source>
</evidence>
<comment type="subunit">
    <text evidence="2">Homodimer.</text>
</comment>
<name>A0ABT8TGE7_9GAMM</name>
<accession>A0ABT8TGE7</accession>
<dbReference type="Gene3D" id="1.10.1740.110">
    <property type="match status" value="1"/>
</dbReference>
<dbReference type="NCBIfam" id="TIGR01392">
    <property type="entry name" value="homoserO_Ac_trn"/>
    <property type="match status" value="1"/>
</dbReference>
<feature type="active site" evidence="2">
    <location>
        <position position="357"/>
    </location>
</feature>
<dbReference type="EMBL" id="JAULRT010000060">
    <property type="protein sequence ID" value="MDO3383167.1"/>
    <property type="molecule type" value="Genomic_DNA"/>
</dbReference>
<comment type="caution">
    <text evidence="2">Lacks conserved residue(s) required for the propagation of feature annotation.</text>
</comment>
<organism evidence="4 5">
    <name type="scientific">Gilvimarinus algae</name>
    <dbReference type="NCBI Taxonomy" id="3058037"/>
    <lineage>
        <taxon>Bacteria</taxon>
        <taxon>Pseudomonadati</taxon>
        <taxon>Pseudomonadota</taxon>
        <taxon>Gammaproteobacteria</taxon>
        <taxon>Cellvibrionales</taxon>
        <taxon>Cellvibrionaceae</taxon>
        <taxon>Gilvimarinus</taxon>
    </lineage>
</organism>
<reference evidence="4" key="1">
    <citation type="submission" date="2023-07" db="EMBL/GenBank/DDBJ databases">
        <title>Gilvimarinus algae sp. nov., isolated from the surface of Kelp.</title>
        <authorList>
            <person name="Sun Y.Y."/>
            <person name="Gong Y."/>
            <person name="Du Z.J."/>
        </authorList>
    </citation>
    <scope>NUCLEOTIDE SEQUENCE</scope>
    <source>
        <strain evidence="4">SDUM040014</strain>
    </source>
</reference>
<feature type="active site" evidence="2">
    <location>
        <position position="324"/>
    </location>
</feature>
<comment type="pathway">
    <text evidence="2">Amino-acid biosynthesis; L-methionine biosynthesis via de novo pathway; O-succinyl-L-homoserine from L-homoserine: step 1/1.</text>
</comment>
<dbReference type="InterPro" id="IPR008220">
    <property type="entry name" value="HAT_MetX-like"/>
</dbReference>
<proteinExistence type="inferred from homology"/>
<feature type="site" description="Important for acyl-CoA specificity" evidence="2">
    <location>
        <position position="326"/>
    </location>
</feature>
<keyword evidence="5" id="KW-1185">Reference proteome</keyword>
<keyword evidence="2" id="KW-0486">Methionine biosynthesis</keyword>
<comment type="similarity">
    <text evidence="2">Belongs to the AB hydrolase superfamily. MetX family.</text>
</comment>
<gene>
    <name evidence="2" type="primary">metXS</name>
    <name evidence="4" type="ORF">QWI16_13385</name>
</gene>
<dbReference type="RefSeq" id="WP_302713908.1">
    <property type="nucleotide sequence ID" value="NZ_JAULRT010000060.1"/>
</dbReference>
<dbReference type="EC" id="2.3.1.46" evidence="2"/>
<dbReference type="HAMAP" id="MF_00296">
    <property type="entry name" value="MetX_acyltransf"/>
    <property type="match status" value="1"/>
</dbReference>